<feature type="domain" description="HTH myb-type" evidence="10">
    <location>
        <begin position="67"/>
        <end position="121"/>
    </location>
</feature>
<evidence type="ECO:0000313" key="12">
    <source>
        <dbReference type="Proteomes" id="UP000026915"/>
    </source>
</evidence>
<dbReference type="SUPFAM" id="SSF46689">
    <property type="entry name" value="Homeodomain-like"/>
    <property type="match status" value="1"/>
</dbReference>
<dbReference type="Pfam" id="PF00249">
    <property type="entry name" value="Myb_DNA-binding"/>
    <property type="match status" value="2"/>
</dbReference>
<dbReference type="OMA" id="TPLPEWY"/>
<keyword evidence="4" id="KW-0238">DNA-binding</keyword>
<dbReference type="Gene3D" id="1.10.10.60">
    <property type="entry name" value="Homeodomain-like"/>
    <property type="match status" value="2"/>
</dbReference>
<evidence type="ECO:0000256" key="5">
    <source>
        <dbReference type="ARBA" id="ARBA00023159"/>
    </source>
</evidence>
<dbReference type="GO" id="GO:0090406">
    <property type="term" value="C:pollen tube"/>
    <property type="evidence" value="ECO:0007669"/>
    <property type="project" value="EnsemblPlants"/>
</dbReference>
<dbReference type="AlphaFoldDB" id="A0A061EBB9"/>
<dbReference type="GO" id="GO:1990019">
    <property type="term" value="P:protein storage vacuole organization"/>
    <property type="evidence" value="ECO:0007669"/>
    <property type="project" value="EnsemblPlants"/>
</dbReference>
<evidence type="ECO:0000259" key="10">
    <source>
        <dbReference type="PROSITE" id="PS51294"/>
    </source>
</evidence>
<evidence type="ECO:0000259" key="9">
    <source>
        <dbReference type="PROSITE" id="PS50090"/>
    </source>
</evidence>
<evidence type="ECO:0000256" key="4">
    <source>
        <dbReference type="ARBA" id="ARBA00023125"/>
    </source>
</evidence>
<dbReference type="FunFam" id="1.10.10.60:FF:000001">
    <property type="entry name" value="MYB-related transcription factor"/>
    <property type="match status" value="1"/>
</dbReference>
<evidence type="ECO:0000256" key="8">
    <source>
        <dbReference type="SAM" id="MobiDB-lite"/>
    </source>
</evidence>
<feature type="domain" description="Myb-like" evidence="9">
    <location>
        <begin position="67"/>
        <end position="117"/>
    </location>
</feature>
<dbReference type="GO" id="GO:0005634">
    <property type="term" value="C:nucleus"/>
    <property type="evidence" value="ECO:0000318"/>
    <property type="project" value="GO_Central"/>
</dbReference>
<keyword evidence="12" id="KW-1185">Reference proteome</keyword>
<comment type="subcellular location">
    <subcellularLocation>
        <location evidence="1">Nucleus</location>
    </subcellularLocation>
</comment>
<evidence type="ECO:0000256" key="6">
    <source>
        <dbReference type="ARBA" id="ARBA00023163"/>
    </source>
</evidence>
<evidence type="ECO:0000256" key="2">
    <source>
        <dbReference type="ARBA" id="ARBA00022737"/>
    </source>
</evidence>
<dbReference type="PANTHER" id="PTHR47995:SF18">
    <property type="entry name" value="TRANSCRIPTION FACTOR MYB65"/>
    <property type="match status" value="1"/>
</dbReference>
<dbReference type="GO" id="GO:0003700">
    <property type="term" value="F:DNA-binding transcription factor activity"/>
    <property type="evidence" value="ECO:0000318"/>
    <property type="project" value="GO_Central"/>
</dbReference>
<dbReference type="FunFam" id="1.10.10.60:FF:000404">
    <property type="entry name" value="Transcription factor MYB97"/>
    <property type="match status" value="1"/>
</dbReference>
<dbReference type="GO" id="GO:0045893">
    <property type="term" value="P:positive regulation of DNA-templated transcription"/>
    <property type="evidence" value="ECO:0007669"/>
    <property type="project" value="EnsemblPlants"/>
</dbReference>
<evidence type="ECO:0000256" key="7">
    <source>
        <dbReference type="ARBA" id="ARBA00023242"/>
    </source>
</evidence>
<dbReference type="GO" id="GO:0043068">
    <property type="term" value="P:positive regulation of programmed cell death"/>
    <property type="evidence" value="ECO:0007669"/>
    <property type="project" value="EnsemblPlants"/>
</dbReference>
<dbReference type="CDD" id="cd00167">
    <property type="entry name" value="SANT"/>
    <property type="match status" value="2"/>
</dbReference>
<protein>
    <submittedName>
        <fullName evidence="11">Myb domain protein 101, putative</fullName>
    </submittedName>
</protein>
<dbReference type="GO" id="GO:0009739">
    <property type="term" value="P:response to gibberellin"/>
    <property type="evidence" value="ECO:0007669"/>
    <property type="project" value="EnsemblPlants"/>
</dbReference>
<organism evidence="11 12">
    <name type="scientific">Theobroma cacao</name>
    <name type="common">Cacao</name>
    <name type="synonym">Cocoa</name>
    <dbReference type="NCBI Taxonomy" id="3641"/>
    <lineage>
        <taxon>Eukaryota</taxon>
        <taxon>Viridiplantae</taxon>
        <taxon>Streptophyta</taxon>
        <taxon>Embryophyta</taxon>
        <taxon>Tracheophyta</taxon>
        <taxon>Spermatophyta</taxon>
        <taxon>Magnoliopsida</taxon>
        <taxon>eudicotyledons</taxon>
        <taxon>Gunneridae</taxon>
        <taxon>Pentapetalae</taxon>
        <taxon>rosids</taxon>
        <taxon>malvids</taxon>
        <taxon>Malvales</taxon>
        <taxon>Malvaceae</taxon>
        <taxon>Byttnerioideae</taxon>
        <taxon>Theobroma</taxon>
    </lineage>
</organism>
<proteinExistence type="predicted"/>
<sequence length="486" mass="53243">MKSNSGVGSDRMISHGLKKGPWTAAEDAILMEYVKKHGEGNWNAVQKNSGLMRCGKSCRLRWANHLRPNLKKGSFSPEEERIIIELHAKLGNKWARMAAQLPGRTDNEIKNYWNTRMKRRQRAGLPIYPQEVGDDVAGILLQQQQEQEQQIQQYQGRKRPNSSSLSSFLSSSQGRKHDYISSFSFLDSMNLSSAGQNQAISSCYSNLSHQFKLYNNTGNNIDFALPLSPNSPFLPSSSDLYNENITAQLSAPSFQFIDSGSLDNTLSFSSLLMGAQTEPIDFVPGLKADLGSSQTPPRPTTPASSYTSSGGVCLVAPSGNTINYCGLKGSSGLLDALLVESRSLSRNERQKNGEEFPQVIDKEKGVMDAANVENEEEEVDANECVVETHRDDFSSCPSSIGLKSGDESIEEMNAMDDDLHSLLNNFPSSTPLPEWYTKSTRISNNGSPSGNMALDAQQNVSPAVATTADLDWSLGSCSWKNMPGIC</sequence>
<dbReference type="InterPro" id="IPR017930">
    <property type="entry name" value="Myb_dom"/>
</dbReference>
<keyword evidence="3" id="KW-0805">Transcription regulation</keyword>
<dbReference type="InParanoid" id="A0A061EBB9"/>
<dbReference type="GO" id="GO:0003677">
    <property type="term" value="F:DNA binding"/>
    <property type="evidence" value="ECO:0007669"/>
    <property type="project" value="UniProtKB-KW"/>
</dbReference>
<dbReference type="PANTHER" id="PTHR47995">
    <property type="entry name" value="TRANSCRIPTION FACTOR MYB33-RELATED"/>
    <property type="match status" value="1"/>
</dbReference>
<reference evidence="11 12" key="1">
    <citation type="journal article" date="2013" name="Genome Biol.">
        <title>The genome sequence of the most widely cultivated cacao type and its use to identify candidate genes regulating pod color.</title>
        <authorList>
            <person name="Motamayor J.C."/>
            <person name="Mockaitis K."/>
            <person name="Schmutz J."/>
            <person name="Haiminen N."/>
            <person name="Iii D.L."/>
            <person name="Cornejo O."/>
            <person name="Findley S.D."/>
            <person name="Zheng P."/>
            <person name="Utro F."/>
            <person name="Royaert S."/>
            <person name="Saski C."/>
            <person name="Jenkins J."/>
            <person name="Podicheti R."/>
            <person name="Zhao M."/>
            <person name="Scheffler B.E."/>
            <person name="Stack J.C."/>
            <person name="Feltus F.A."/>
            <person name="Mustiga G.M."/>
            <person name="Amores F."/>
            <person name="Phillips W."/>
            <person name="Marelli J.P."/>
            <person name="May G.D."/>
            <person name="Shapiro H."/>
            <person name="Ma J."/>
            <person name="Bustamante C.D."/>
            <person name="Schnell R.J."/>
            <person name="Main D."/>
            <person name="Gilbert D."/>
            <person name="Parida L."/>
            <person name="Kuhn D.N."/>
        </authorList>
    </citation>
    <scope>NUCLEOTIDE SEQUENCE [LARGE SCALE GENOMIC DNA]</scope>
    <source>
        <strain evidence="12">cv. Matina 1-6</strain>
    </source>
</reference>
<feature type="compositionally biased region" description="Polar residues" evidence="8">
    <location>
        <begin position="291"/>
        <end position="309"/>
    </location>
</feature>
<dbReference type="InterPro" id="IPR001005">
    <property type="entry name" value="SANT/Myb"/>
</dbReference>
<dbReference type="GO" id="GO:0048235">
    <property type="term" value="P:pollen sperm cell differentiation"/>
    <property type="evidence" value="ECO:0007669"/>
    <property type="project" value="EnsemblPlants"/>
</dbReference>
<gene>
    <name evidence="11" type="ORF">TCM_011907</name>
</gene>
<evidence type="ECO:0000256" key="3">
    <source>
        <dbReference type="ARBA" id="ARBA00023015"/>
    </source>
</evidence>
<dbReference type="GO" id="GO:0080092">
    <property type="term" value="P:regulation of pollen tube growth"/>
    <property type="evidence" value="ECO:0007669"/>
    <property type="project" value="EnsemblPlants"/>
</dbReference>
<dbReference type="Gramene" id="EOY02206">
    <property type="protein sequence ID" value="EOY02206"/>
    <property type="gene ID" value="TCM_011907"/>
</dbReference>
<dbReference type="SMART" id="SM00717">
    <property type="entry name" value="SANT"/>
    <property type="match status" value="2"/>
</dbReference>
<dbReference type="GO" id="GO:1901371">
    <property type="term" value="P:regulation of leaf morphogenesis"/>
    <property type="evidence" value="ECO:0007669"/>
    <property type="project" value="EnsemblPlants"/>
</dbReference>
<dbReference type="EMBL" id="CM001880">
    <property type="protein sequence ID" value="EOY02206.1"/>
    <property type="molecule type" value="Genomic_DNA"/>
</dbReference>
<dbReference type="PROSITE" id="PS51294">
    <property type="entry name" value="HTH_MYB"/>
    <property type="match status" value="2"/>
</dbReference>
<dbReference type="GO" id="GO:0006355">
    <property type="term" value="P:regulation of DNA-templated transcription"/>
    <property type="evidence" value="ECO:0000318"/>
    <property type="project" value="GO_Central"/>
</dbReference>
<keyword evidence="7" id="KW-0539">Nucleus</keyword>
<feature type="domain" description="Myb-like" evidence="9">
    <location>
        <begin position="14"/>
        <end position="66"/>
    </location>
</feature>
<dbReference type="PROSITE" id="PS50090">
    <property type="entry name" value="MYB_LIKE"/>
    <property type="match status" value="2"/>
</dbReference>
<evidence type="ECO:0000313" key="11">
    <source>
        <dbReference type="EMBL" id="EOY02206.1"/>
    </source>
</evidence>
<accession>A0A061EBB9</accession>
<dbReference type="Proteomes" id="UP000026915">
    <property type="component" value="Chromosome 2"/>
</dbReference>
<evidence type="ECO:0000256" key="1">
    <source>
        <dbReference type="ARBA" id="ARBA00004123"/>
    </source>
</evidence>
<feature type="domain" description="HTH myb-type" evidence="10">
    <location>
        <begin position="14"/>
        <end position="66"/>
    </location>
</feature>
<feature type="region of interest" description="Disordered" evidence="8">
    <location>
        <begin position="288"/>
        <end position="309"/>
    </location>
</feature>
<dbReference type="GO" id="GO:0009789">
    <property type="term" value="P:positive regulation of abscisic acid-activated signaling pathway"/>
    <property type="evidence" value="ECO:0007669"/>
    <property type="project" value="EnsemblPlants"/>
</dbReference>
<dbReference type="eggNOG" id="KOG0048">
    <property type="taxonomic scope" value="Eukaryota"/>
</dbReference>
<dbReference type="HOGENOM" id="CLU_023548_3_1_1"/>
<keyword evidence="2" id="KW-0677">Repeat</keyword>
<dbReference type="InterPro" id="IPR009057">
    <property type="entry name" value="Homeodomain-like_sf"/>
</dbReference>
<keyword evidence="6" id="KW-0804">Transcription</keyword>
<name>A0A061EBB9_THECC</name>
<keyword evidence="5" id="KW-0010">Activator</keyword>